<evidence type="ECO:0000256" key="7">
    <source>
        <dbReference type="ARBA" id="ARBA00066271"/>
    </source>
</evidence>
<organism evidence="10 11">
    <name type="scientific">Carpinus fangiana</name>
    <dbReference type="NCBI Taxonomy" id="176857"/>
    <lineage>
        <taxon>Eukaryota</taxon>
        <taxon>Viridiplantae</taxon>
        <taxon>Streptophyta</taxon>
        <taxon>Embryophyta</taxon>
        <taxon>Tracheophyta</taxon>
        <taxon>Spermatophyta</taxon>
        <taxon>Magnoliopsida</taxon>
        <taxon>eudicotyledons</taxon>
        <taxon>Gunneridae</taxon>
        <taxon>Pentapetalae</taxon>
        <taxon>rosids</taxon>
        <taxon>fabids</taxon>
        <taxon>Fagales</taxon>
        <taxon>Betulaceae</taxon>
        <taxon>Carpinus</taxon>
    </lineage>
</organism>
<evidence type="ECO:0000313" key="10">
    <source>
        <dbReference type="EMBL" id="KAB8360867.1"/>
    </source>
</evidence>
<dbReference type="EMBL" id="VIBQ01000017">
    <property type="protein sequence ID" value="KAB8360867.1"/>
    <property type="molecule type" value="Genomic_DNA"/>
</dbReference>
<dbReference type="SUPFAM" id="SSF64356">
    <property type="entry name" value="SNARE-like"/>
    <property type="match status" value="1"/>
</dbReference>
<evidence type="ECO:0000256" key="6">
    <source>
        <dbReference type="ARBA" id="ARBA00023329"/>
    </source>
</evidence>
<dbReference type="PANTHER" id="PTHR10529">
    <property type="entry name" value="AP COMPLEX SUBUNIT MU"/>
    <property type="match status" value="1"/>
</dbReference>
<feature type="compositionally biased region" description="Basic and acidic residues" evidence="8">
    <location>
        <begin position="7"/>
        <end position="23"/>
    </location>
</feature>
<comment type="subunit">
    <text evidence="7">Adaptor protein complex 1 (AP-1) is a heterotetramer composed of two large adaptins (gamma-type subunit and beta-type subunit), a medium adaptin (mu-type subunit) and a small adaptin (sigma-type subunit).</text>
</comment>
<dbReference type="PROSITE" id="PS00991">
    <property type="entry name" value="CLAT_ADAPTOR_M_2"/>
    <property type="match status" value="1"/>
</dbReference>
<dbReference type="GO" id="GO:0030665">
    <property type="term" value="C:clathrin-coated vesicle membrane"/>
    <property type="evidence" value="ECO:0007669"/>
    <property type="project" value="UniProtKB-SubCell"/>
</dbReference>
<keyword evidence="6" id="KW-0968">Cytoplasmic vesicle</keyword>
<dbReference type="InterPro" id="IPR036168">
    <property type="entry name" value="AP2_Mu_C_sf"/>
</dbReference>
<sequence length="796" mass="90122">MAGNGDAVRDPRLAVAEIKKPNNEPENIQPNGAWLPPKRHRERQPRDQTRPINRRIFYCNGQTITPVRSTTGNLGPQYVPLKTYSLYHHDRYILAQDDDVLKGRHALGRTFEDHDPADEEAPEAWKHINFEHRDPPANSSFVGIAGDRTYLKCHSEERWLHRLIPHPYRLDVSQHPKRPTGGLDGEIQVLLGLIRLSEDPDADEFTTRATMANGRSEWPRRCGSCLDLSGTFYRRKPDRLRHRAISHHLCMTDVFIGIPWAIFSAGCKSGSCSWKLGQQQLKEIPVTQNAILSTQCWLNCLVGDAVVRTEKEKGNWKFGTGRRGMDLVGLTMCATACGNADKVAGPFGIMASAIFFLDLKGKTLLARNYRGDIPMSAVDKFPILLSEAEEESSAVPPCFTDEGINYLYIRHNNLYLLALTKRNSNAAEILLFLHKLVEVFTEYFKELEEESIRDNFVVIYELLDEMMDFGYPQTTESKILQEYITQESHKLEVQARPPIAVTNAVSWRSEGIRYRKNEVFLDVVESLNLLVSATGNVLRSEILGAIKMKCYLSGMPELRLGLNDKAMFETTGRATRGKAIEMEDVKFHQCVRLSRFENDRTISFIPPDGEFELMSYRLNTQVKPLIWVECLVESHSGSRVEYMLKAKAQFKRRSTANNVEIIVPVPSDADSPRFRCSVGSVHYAPEQSAIVWKIKQFGGGKEFLMRAELGLPSVKGDDERGGGMMGNFGGSMGGLGAKAGKRPINVKFEIPYFTTSGIQVRYLKIVESKYDYPMLLACRHETWPEWELVTNFSSDR</sequence>
<evidence type="ECO:0000256" key="4">
    <source>
        <dbReference type="ARBA" id="ARBA00022927"/>
    </source>
</evidence>
<dbReference type="AlphaFoldDB" id="A0A5N6KZD6"/>
<keyword evidence="3" id="KW-0813">Transport</keyword>
<dbReference type="Pfam" id="PF01217">
    <property type="entry name" value="Clat_adaptor_s"/>
    <property type="match status" value="1"/>
</dbReference>
<name>A0A5N6KZD6_9ROSI</name>
<dbReference type="GO" id="GO:0030131">
    <property type="term" value="C:clathrin adaptor complex"/>
    <property type="evidence" value="ECO:0007669"/>
    <property type="project" value="InterPro"/>
</dbReference>
<keyword evidence="4" id="KW-0653">Protein transport</keyword>
<evidence type="ECO:0000256" key="3">
    <source>
        <dbReference type="ARBA" id="ARBA00022448"/>
    </source>
</evidence>
<comment type="similarity">
    <text evidence="2">Belongs to the adaptor complexes medium subunit family.</text>
</comment>
<evidence type="ECO:0000256" key="5">
    <source>
        <dbReference type="ARBA" id="ARBA00023136"/>
    </source>
</evidence>
<dbReference type="CDD" id="cd09250">
    <property type="entry name" value="AP-1_Mu1_Cterm"/>
    <property type="match status" value="1"/>
</dbReference>
<evidence type="ECO:0000256" key="8">
    <source>
        <dbReference type="SAM" id="MobiDB-lite"/>
    </source>
</evidence>
<dbReference type="InterPro" id="IPR050431">
    <property type="entry name" value="Adaptor_comp_med_subunit"/>
</dbReference>
<protein>
    <recommendedName>
        <fullName evidence="9">MHD domain-containing protein</fullName>
    </recommendedName>
</protein>
<keyword evidence="5" id="KW-0472">Membrane</keyword>
<dbReference type="OrthoDB" id="10259133at2759"/>
<feature type="region of interest" description="Disordered" evidence="8">
    <location>
        <begin position="1"/>
        <end position="51"/>
    </location>
</feature>
<dbReference type="InterPro" id="IPR011012">
    <property type="entry name" value="Longin-like_dom_sf"/>
</dbReference>
<keyword evidence="11" id="KW-1185">Reference proteome</keyword>
<dbReference type="Gene3D" id="3.30.450.60">
    <property type="match status" value="1"/>
</dbReference>
<dbReference type="PRINTS" id="PR00314">
    <property type="entry name" value="CLATHRINADPT"/>
</dbReference>
<dbReference type="InterPro" id="IPR001392">
    <property type="entry name" value="Clathrin_mu"/>
</dbReference>
<gene>
    <name evidence="10" type="ORF">FH972_024601</name>
</gene>
<dbReference type="GO" id="GO:0006886">
    <property type="term" value="P:intracellular protein transport"/>
    <property type="evidence" value="ECO:0007669"/>
    <property type="project" value="InterPro"/>
</dbReference>
<dbReference type="Pfam" id="PF00928">
    <property type="entry name" value="Adap_comp_sub"/>
    <property type="match status" value="1"/>
</dbReference>
<proteinExistence type="inferred from homology"/>
<dbReference type="Proteomes" id="UP000327013">
    <property type="component" value="Unassembled WGS sequence"/>
</dbReference>
<dbReference type="InterPro" id="IPR022775">
    <property type="entry name" value="AP_mu_sigma_su"/>
</dbReference>
<feature type="domain" description="MHD" evidence="9">
    <location>
        <begin position="516"/>
        <end position="790"/>
    </location>
</feature>
<dbReference type="InterPro" id="IPR028565">
    <property type="entry name" value="MHD"/>
</dbReference>
<dbReference type="SUPFAM" id="SSF49447">
    <property type="entry name" value="Second domain of Mu2 adaptin subunit (ap50) of ap2 adaptor"/>
    <property type="match status" value="1"/>
</dbReference>
<comment type="caution">
    <text evidence="10">The sequence shown here is derived from an EMBL/GenBank/DDBJ whole genome shotgun (WGS) entry which is preliminary data.</text>
</comment>
<dbReference type="GO" id="GO:0016192">
    <property type="term" value="P:vesicle-mediated transport"/>
    <property type="evidence" value="ECO:0007669"/>
    <property type="project" value="InterPro"/>
</dbReference>
<dbReference type="FunFam" id="3.30.450.60:FF:000006">
    <property type="entry name" value="AP-1 complex subunit mu-1 isoform 1"/>
    <property type="match status" value="1"/>
</dbReference>
<accession>A0A5N6KZD6</accession>
<dbReference type="PROSITE" id="PS00990">
    <property type="entry name" value="CLAT_ADAPTOR_M_1"/>
    <property type="match status" value="1"/>
</dbReference>
<dbReference type="InterPro" id="IPR018240">
    <property type="entry name" value="Clathrin_mu_CS"/>
</dbReference>
<reference evidence="10 11" key="1">
    <citation type="submission" date="2019-06" db="EMBL/GenBank/DDBJ databases">
        <title>A chromosomal-level reference genome of Carpinus fangiana (Coryloideae, Betulaceae).</title>
        <authorList>
            <person name="Yang X."/>
            <person name="Wang Z."/>
            <person name="Zhang L."/>
            <person name="Hao G."/>
            <person name="Liu J."/>
            <person name="Yang Y."/>
        </authorList>
    </citation>
    <scope>NUCLEOTIDE SEQUENCE [LARGE SCALE GENOMIC DNA]</scope>
    <source>
        <strain evidence="10">Cfa_2016G</strain>
        <tissue evidence="10">Leaf</tissue>
    </source>
</reference>
<evidence type="ECO:0000259" key="9">
    <source>
        <dbReference type="PROSITE" id="PS51072"/>
    </source>
</evidence>
<dbReference type="PROSITE" id="PS51072">
    <property type="entry name" value="MHD"/>
    <property type="match status" value="1"/>
</dbReference>
<evidence type="ECO:0000256" key="1">
    <source>
        <dbReference type="ARBA" id="ARBA00004640"/>
    </source>
</evidence>
<evidence type="ECO:0000313" key="11">
    <source>
        <dbReference type="Proteomes" id="UP000327013"/>
    </source>
</evidence>
<comment type="subcellular location">
    <subcellularLocation>
        <location evidence="1">Cytoplasmic vesicle</location>
        <location evidence="1">Clathrin-coated vesicle membrane</location>
    </subcellularLocation>
</comment>
<dbReference type="CDD" id="cd14835">
    <property type="entry name" value="AP1_Mu_N"/>
    <property type="match status" value="1"/>
</dbReference>
<dbReference type="Gene3D" id="2.60.40.1170">
    <property type="entry name" value="Mu homology domain, subdomain B"/>
    <property type="match status" value="2"/>
</dbReference>
<evidence type="ECO:0000256" key="2">
    <source>
        <dbReference type="ARBA" id="ARBA00005324"/>
    </source>
</evidence>